<evidence type="ECO:0000313" key="2">
    <source>
        <dbReference type="EMBL" id="TCV12936.1"/>
    </source>
</evidence>
<reference evidence="2 3" key="1">
    <citation type="submission" date="2019-03" db="EMBL/GenBank/DDBJ databases">
        <title>Genomic Encyclopedia of Type Strains, Phase IV (KMG-IV): sequencing the most valuable type-strain genomes for metagenomic binning, comparative biology and taxonomic classification.</title>
        <authorList>
            <person name="Goeker M."/>
        </authorList>
    </citation>
    <scope>NUCLEOTIDE SEQUENCE [LARGE SCALE GENOMIC DNA]</scope>
    <source>
        <strain evidence="2 3">DSM 22362</strain>
    </source>
</reference>
<proteinExistence type="predicted"/>
<dbReference type="AlphaFoldDB" id="A0A4R3VSX8"/>
<dbReference type="InterPro" id="IPR023416">
    <property type="entry name" value="Transthyretin/HIU_hydrolase_d"/>
</dbReference>
<feature type="domain" description="Transthyretin/hydroxyisourate hydrolase" evidence="1">
    <location>
        <begin position="50"/>
        <end position="88"/>
    </location>
</feature>
<gene>
    <name evidence="2" type="ORF">EDC17_102153</name>
</gene>
<name>A0A4R3VSX8_9SPHI</name>
<dbReference type="SUPFAM" id="SSF49472">
    <property type="entry name" value="Transthyretin (synonym: prealbumin)"/>
    <property type="match status" value="1"/>
</dbReference>
<dbReference type="InterPro" id="IPR036817">
    <property type="entry name" value="Transthyretin/HIU_hydrolase_sf"/>
</dbReference>
<dbReference type="Pfam" id="PF00576">
    <property type="entry name" value="Transthyretin"/>
    <property type="match status" value="1"/>
</dbReference>
<keyword evidence="3" id="KW-1185">Reference proteome</keyword>
<evidence type="ECO:0000313" key="3">
    <source>
        <dbReference type="Proteomes" id="UP000295197"/>
    </source>
</evidence>
<accession>A0A4R3VSX8</accession>
<protein>
    <recommendedName>
        <fullName evidence="1">Transthyretin/hydroxyisourate hydrolase domain-containing protein</fullName>
    </recommendedName>
</protein>
<dbReference type="EMBL" id="SMBZ01000021">
    <property type="protein sequence ID" value="TCV12936.1"/>
    <property type="molecule type" value="Genomic_DNA"/>
</dbReference>
<organism evidence="2 3">
    <name type="scientific">Sphingobacterium alimentarium</name>
    <dbReference type="NCBI Taxonomy" id="797292"/>
    <lineage>
        <taxon>Bacteria</taxon>
        <taxon>Pseudomonadati</taxon>
        <taxon>Bacteroidota</taxon>
        <taxon>Sphingobacteriia</taxon>
        <taxon>Sphingobacteriales</taxon>
        <taxon>Sphingobacteriaceae</taxon>
        <taxon>Sphingobacterium</taxon>
    </lineage>
</organism>
<evidence type="ECO:0000259" key="1">
    <source>
        <dbReference type="Pfam" id="PF00576"/>
    </source>
</evidence>
<sequence>MFFTKCTLFMYRFISMKAITKLITMKQIIVLLSFIISVFTANAQTNKFQLSSHILDISTGQGAPDVKVSLKKWSNDKWTNVQDSKTDEMVELKNY</sequence>
<dbReference type="Proteomes" id="UP000295197">
    <property type="component" value="Unassembled WGS sequence"/>
</dbReference>
<dbReference type="Gene3D" id="2.60.40.180">
    <property type="entry name" value="Transthyretin/hydroxyisourate hydrolase domain"/>
    <property type="match status" value="1"/>
</dbReference>
<comment type="caution">
    <text evidence="2">The sequence shown here is derived from an EMBL/GenBank/DDBJ whole genome shotgun (WGS) entry which is preliminary data.</text>
</comment>